<sequence>MIMHVNNTPTPTVSRTMWTTEEIKARLAEMDIPRSRTRRVSRWGNRDR</sequence>
<comment type="caution">
    <text evidence="1">The sequence shown here is derived from an EMBL/GenBank/DDBJ whole genome shotgun (WGS) entry which is preliminary data.</text>
</comment>
<gene>
    <name evidence="1" type="ORF">R4315_12520</name>
</gene>
<name>A0AAE4UZ48_9NOCA</name>
<reference evidence="1" key="1">
    <citation type="submission" date="2023-10" db="EMBL/GenBank/DDBJ databases">
        <title>Development of a sustainable strategy for remediation of hydrocarbon-contaminated territories based on the waste exchange concept.</title>
        <authorList>
            <person name="Krivoruchko A."/>
        </authorList>
    </citation>
    <scope>NUCLEOTIDE SEQUENCE</scope>
    <source>
        <strain evidence="1">IEGM 68</strain>
    </source>
</reference>
<dbReference type="RefSeq" id="WP_317745978.1">
    <property type="nucleotide sequence ID" value="NZ_JAWLUP010000024.1"/>
</dbReference>
<dbReference type="EMBL" id="JAWLUP010000024">
    <property type="protein sequence ID" value="MDV7265367.1"/>
    <property type="molecule type" value="Genomic_DNA"/>
</dbReference>
<proteinExistence type="predicted"/>
<organism evidence="1 2">
    <name type="scientific">Rhodococcus oxybenzonivorans</name>
    <dbReference type="NCBI Taxonomy" id="1990687"/>
    <lineage>
        <taxon>Bacteria</taxon>
        <taxon>Bacillati</taxon>
        <taxon>Actinomycetota</taxon>
        <taxon>Actinomycetes</taxon>
        <taxon>Mycobacteriales</taxon>
        <taxon>Nocardiaceae</taxon>
        <taxon>Rhodococcus</taxon>
    </lineage>
</organism>
<protein>
    <submittedName>
        <fullName evidence="1">Uncharacterized protein</fullName>
    </submittedName>
</protein>
<dbReference type="AlphaFoldDB" id="A0AAE4UZ48"/>
<evidence type="ECO:0000313" key="2">
    <source>
        <dbReference type="Proteomes" id="UP001185863"/>
    </source>
</evidence>
<accession>A0AAE4UZ48</accession>
<evidence type="ECO:0000313" key="1">
    <source>
        <dbReference type="EMBL" id="MDV7265367.1"/>
    </source>
</evidence>
<dbReference type="Proteomes" id="UP001185863">
    <property type="component" value="Unassembled WGS sequence"/>
</dbReference>